<accession>A0A0P4VZ16</accession>
<comment type="function">
    <text evidence="6">Mutarotase that catalyzes the interconversion of beta-D-galactose and alpha-D-galactose during galactose metabolism. Beta-D-galactose is metabolized in the liver into glucose 1-phosphate, the primary metabolic fuel, by the action of four enzymes that constitute the Leloir pathway: GALM, GALK1 (galactokinase), GALT (galactose-1-phosphate uridylyltransferase) and GALE (UDP-galactose-4'-epimerase). Involved in the maintenance of the equilibrium between the beta- and alpha-anomers of galactose, therefore ensuring a sufficient supply of the alpha-anomer for GALK1. Also active on D-glucose although shows a preference for galactose over glucose.</text>
</comment>
<dbReference type="Pfam" id="PF01263">
    <property type="entry name" value="Aldose_epim"/>
    <property type="match status" value="1"/>
</dbReference>
<protein>
    <recommendedName>
        <fullName evidence="7">glucose-6-phosphate 1-epimerase</fullName>
        <ecNumber evidence="7">5.1.3.15</ecNumber>
    </recommendedName>
</protein>
<dbReference type="InterPro" id="IPR014718">
    <property type="entry name" value="GH-type_carb-bd"/>
</dbReference>
<dbReference type="PIRSF" id="PIRSF016020">
    <property type="entry name" value="PHexose_mutarotase"/>
    <property type="match status" value="1"/>
</dbReference>
<dbReference type="GO" id="GO:0006012">
    <property type="term" value="P:galactose metabolic process"/>
    <property type="evidence" value="ECO:0007669"/>
    <property type="project" value="UniProtKB-UniPathway"/>
</dbReference>
<evidence type="ECO:0000256" key="3">
    <source>
        <dbReference type="ARBA" id="ARBA00004947"/>
    </source>
</evidence>
<evidence type="ECO:0000256" key="2">
    <source>
        <dbReference type="ARBA" id="ARBA00001712"/>
    </source>
</evidence>
<dbReference type="EMBL" id="GDKW01000745">
    <property type="protein sequence ID" value="JAI55850.1"/>
    <property type="molecule type" value="mRNA"/>
</dbReference>
<dbReference type="CDD" id="cd09020">
    <property type="entry name" value="D-hex-6-P-epi_like"/>
    <property type="match status" value="1"/>
</dbReference>
<comment type="catalytic activity">
    <reaction evidence="2">
        <text>alpha-D-galactose = beta-D-galactose</text>
        <dbReference type="Rhea" id="RHEA:28675"/>
        <dbReference type="ChEBI" id="CHEBI:27667"/>
        <dbReference type="ChEBI" id="CHEBI:28061"/>
        <dbReference type="EC" id="5.1.3.3"/>
    </reaction>
    <physiologicalReaction direction="right-to-left" evidence="2">
        <dbReference type="Rhea" id="RHEA:28677"/>
    </physiologicalReaction>
</comment>
<dbReference type="EC" id="5.1.3.15" evidence="7"/>
<dbReference type="AlphaFoldDB" id="A0A0P4VZ16"/>
<comment type="pathway">
    <text evidence="3">Carbohydrate metabolism; galactose metabolism.</text>
</comment>
<dbReference type="GO" id="GO:0047938">
    <property type="term" value="F:glucose-6-phosphate 1-epimerase activity"/>
    <property type="evidence" value="ECO:0007669"/>
    <property type="project" value="UniProtKB-UniRule"/>
</dbReference>
<dbReference type="PANTHER" id="PTHR11122">
    <property type="entry name" value="APOSPORY-ASSOCIATED PROTEIN C-RELATED"/>
    <property type="match status" value="1"/>
</dbReference>
<evidence type="ECO:0000256" key="4">
    <source>
        <dbReference type="ARBA" id="ARBA00005866"/>
    </source>
</evidence>
<dbReference type="GO" id="GO:0030246">
    <property type="term" value="F:carbohydrate binding"/>
    <property type="evidence" value="ECO:0007669"/>
    <property type="project" value="UniProtKB-UniRule"/>
</dbReference>
<dbReference type="InterPro" id="IPR011013">
    <property type="entry name" value="Gal_mutarotase_sf_dom"/>
</dbReference>
<evidence type="ECO:0000313" key="9">
    <source>
        <dbReference type="EMBL" id="JAI55850.1"/>
    </source>
</evidence>
<dbReference type="GO" id="GO:0005737">
    <property type="term" value="C:cytoplasm"/>
    <property type="evidence" value="ECO:0007669"/>
    <property type="project" value="TreeGrafter"/>
</dbReference>
<reference evidence="9" key="1">
    <citation type="journal article" date="2016" name="PLoS Negl. Trop. Dis.">
        <title>A Deep Insight into the Sialome of Rhodnius neglectus, a Vector of Chagas Disease.</title>
        <authorList>
            <person name="Santiago P.B."/>
            <person name="Assumpcao T.C."/>
            <person name="Araujo C.N."/>
            <person name="Bastos I.M."/>
            <person name="Neves D."/>
            <person name="Silva I.G."/>
            <person name="Charneau S."/>
            <person name="Queiroz R.M."/>
            <person name="Raiol T."/>
            <person name="Oliveira J.V."/>
            <person name="Sousa M.V."/>
            <person name="Calvo E."/>
            <person name="Ribeiro J.M."/>
            <person name="Santana J.M."/>
        </authorList>
    </citation>
    <scope>NUCLEOTIDE SEQUENCE</scope>
    <source>
        <tissue evidence="9">Salivary glands</tissue>
    </source>
</reference>
<dbReference type="GO" id="GO:0004034">
    <property type="term" value="F:aldose 1-epimerase activity"/>
    <property type="evidence" value="ECO:0007669"/>
    <property type="project" value="UniProtKB-EC"/>
</dbReference>
<dbReference type="PANTHER" id="PTHR11122:SF13">
    <property type="entry name" value="GLUCOSE-6-PHOSPHATE 1-EPIMERASE"/>
    <property type="match status" value="1"/>
</dbReference>
<evidence type="ECO:0000256" key="1">
    <source>
        <dbReference type="ARBA" id="ARBA00001096"/>
    </source>
</evidence>
<comment type="similarity">
    <text evidence="4 7">Belongs to the glucose-6-phosphate 1-epimerase family.</text>
</comment>
<proteinExistence type="evidence at transcript level"/>
<name>A0A0P4VZ16_9HEMI</name>
<keyword evidence="5 7" id="KW-0413">Isomerase</keyword>
<feature type="active site" evidence="8">
    <location>
        <position position="148"/>
    </location>
</feature>
<dbReference type="SUPFAM" id="SSF74650">
    <property type="entry name" value="Galactose mutarotase-like"/>
    <property type="match status" value="1"/>
</dbReference>
<evidence type="ECO:0000256" key="8">
    <source>
        <dbReference type="PIRSR" id="PIRSR016020-1"/>
    </source>
</evidence>
<comment type="catalytic activity">
    <reaction evidence="1">
        <text>alpha-D-glucose 6-phosphate = beta-D-glucose 6-phosphate</text>
        <dbReference type="Rhea" id="RHEA:16249"/>
        <dbReference type="ChEBI" id="CHEBI:58225"/>
        <dbReference type="ChEBI" id="CHEBI:58247"/>
        <dbReference type="EC" id="5.1.3.15"/>
    </reaction>
</comment>
<dbReference type="InterPro" id="IPR025532">
    <property type="entry name" value="G6P_1-epimerase"/>
</dbReference>
<dbReference type="UniPathway" id="UPA00214"/>
<evidence type="ECO:0000256" key="7">
    <source>
        <dbReference type="PIRNR" id="PIRNR016020"/>
    </source>
</evidence>
<sequence length="277" mass="31758">MAAPTSVVVLDRGNNTTCTINLHGATVVSWRVNNQEQLFVSKQAVFDGKKAIRGGIPFVFPQFHWRCAPPHAFVQVMRWNLEKGPERLPSGDVEAIFTISDSQITREIWNYAFRLTYRLILREKELHFIIGVYNPSTELTFSFNLLLHTYFKVPDVRRCQITGLHGCTFIDKTRDGAIYQEGRESVTIGEWTDRIYQNTPQEHIITNVVSGRKMRIQKYNFPDTVVWNPWSDHSKDYTDFGDDEFPNMICVESGHVSSPVILLPGTAFEASQILQVM</sequence>
<evidence type="ECO:0000256" key="6">
    <source>
        <dbReference type="ARBA" id="ARBA00045743"/>
    </source>
</evidence>
<dbReference type="InterPro" id="IPR008183">
    <property type="entry name" value="Aldose_1/G6P_1-epimerase"/>
</dbReference>
<organism evidence="9">
    <name type="scientific">Rhodnius neglectus</name>
    <dbReference type="NCBI Taxonomy" id="72488"/>
    <lineage>
        <taxon>Eukaryota</taxon>
        <taxon>Metazoa</taxon>
        <taxon>Ecdysozoa</taxon>
        <taxon>Arthropoda</taxon>
        <taxon>Hexapoda</taxon>
        <taxon>Insecta</taxon>
        <taxon>Pterygota</taxon>
        <taxon>Neoptera</taxon>
        <taxon>Paraneoptera</taxon>
        <taxon>Hemiptera</taxon>
        <taxon>Heteroptera</taxon>
        <taxon>Panheteroptera</taxon>
        <taxon>Cimicomorpha</taxon>
        <taxon>Reduviidae</taxon>
        <taxon>Triatominae</taxon>
        <taxon>Rhodnius</taxon>
    </lineage>
</organism>
<evidence type="ECO:0000256" key="5">
    <source>
        <dbReference type="ARBA" id="ARBA00023235"/>
    </source>
</evidence>
<feature type="active site" evidence="8">
    <location>
        <position position="252"/>
    </location>
</feature>
<dbReference type="Gene3D" id="2.70.98.10">
    <property type="match status" value="1"/>
</dbReference>